<dbReference type="RefSeq" id="XP_018066431.1">
    <property type="nucleotide sequence ID" value="XM_018215729.1"/>
</dbReference>
<keyword evidence="4" id="KW-0472">Membrane</keyword>
<dbReference type="PROSITE" id="PS50076">
    <property type="entry name" value="DNAJ_2"/>
    <property type="match status" value="1"/>
</dbReference>
<feature type="region of interest" description="Disordered" evidence="5">
    <location>
        <begin position="200"/>
        <end position="226"/>
    </location>
</feature>
<accession>A0A194WVT4</accession>
<feature type="domain" description="J" evidence="6">
    <location>
        <begin position="49"/>
        <end position="116"/>
    </location>
</feature>
<feature type="compositionally biased region" description="Polar residues" evidence="5">
    <location>
        <begin position="24"/>
        <end position="34"/>
    </location>
</feature>
<evidence type="ECO:0000256" key="3">
    <source>
        <dbReference type="ARBA" id="ARBA00022989"/>
    </source>
</evidence>
<protein>
    <submittedName>
        <fullName evidence="7">DUF1977-domain-containing protein</fullName>
    </submittedName>
</protein>
<evidence type="ECO:0000256" key="4">
    <source>
        <dbReference type="ARBA" id="ARBA00023136"/>
    </source>
</evidence>
<reference evidence="7 8" key="1">
    <citation type="submission" date="2015-10" db="EMBL/GenBank/DDBJ databases">
        <title>Full genome of DAOMC 229536 Phialocephala scopiformis, a fungal endophyte of spruce producing the potent anti-insectan compound rugulosin.</title>
        <authorList>
            <consortium name="DOE Joint Genome Institute"/>
            <person name="Walker A.K."/>
            <person name="Frasz S.L."/>
            <person name="Seifert K.A."/>
            <person name="Miller J.D."/>
            <person name="Mondo S.J."/>
            <person name="Labutti K."/>
            <person name="Lipzen A."/>
            <person name="Dockter R."/>
            <person name="Kennedy M."/>
            <person name="Grigoriev I.V."/>
            <person name="Spatafora J.W."/>
        </authorList>
    </citation>
    <scope>NUCLEOTIDE SEQUENCE [LARGE SCALE GENOMIC DNA]</scope>
    <source>
        <strain evidence="7 8">CBS 120377</strain>
    </source>
</reference>
<dbReference type="AlphaFoldDB" id="A0A194WVT4"/>
<sequence>MPAATASGSDAKPNGAAKSRDHNQGNQDRSYTPEQKSEVLRIRRCQPTAFYDILNLEAVKTTVTDTEIKKAYRKISLLTHPDKNGHEHADEAFKMVSRAFGILGDKEKRSKYDRFGGDPDSRFGGGAPQSSPFSGFAGRPASSRAAGGGGGSMWEEEISPEEMFNRFFGGGGFGGFGGGGGLFDNGQQFVFNMGGGPGIRVHQFGGGRPRRRPRDPNAPPEPPASLQTTLMGLLPLLFILILPILSSLFSGSSSSTPGPSMRFDSAVPPHTLHRLTTRMKVDYFVNPVDVEHYTPSQLSRLDQRAEAAYVSRLNVECQEEELARQDLVNQAQGWFYQDPEKMRLARELPMKSCRRLDSMGVGRGGY</sequence>
<dbReference type="InterPro" id="IPR015399">
    <property type="entry name" value="DUF1977_DnaJ-like"/>
</dbReference>
<feature type="region of interest" description="Disordered" evidence="5">
    <location>
        <begin position="1"/>
        <end position="39"/>
    </location>
</feature>
<dbReference type="STRING" id="149040.A0A194WVT4"/>
<dbReference type="OrthoDB" id="1507364at2759"/>
<organism evidence="7 8">
    <name type="scientific">Mollisia scopiformis</name>
    <name type="common">Conifer needle endophyte fungus</name>
    <name type="synonym">Phialocephala scopiformis</name>
    <dbReference type="NCBI Taxonomy" id="149040"/>
    <lineage>
        <taxon>Eukaryota</taxon>
        <taxon>Fungi</taxon>
        <taxon>Dikarya</taxon>
        <taxon>Ascomycota</taxon>
        <taxon>Pezizomycotina</taxon>
        <taxon>Leotiomycetes</taxon>
        <taxon>Helotiales</taxon>
        <taxon>Mollisiaceae</taxon>
        <taxon>Mollisia</taxon>
    </lineage>
</organism>
<dbReference type="InterPro" id="IPR001623">
    <property type="entry name" value="DnaJ_domain"/>
</dbReference>
<dbReference type="PRINTS" id="PR00625">
    <property type="entry name" value="JDOMAIN"/>
</dbReference>
<dbReference type="PANTHER" id="PTHR43908:SF3">
    <property type="entry name" value="AT29763P-RELATED"/>
    <property type="match status" value="1"/>
</dbReference>
<dbReference type="Pfam" id="PF09320">
    <property type="entry name" value="DUF1977"/>
    <property type="match status" value="1"/>
</dbReference>
<dbReference type="EMBL" id="KQ947425">
    <property type="protein sequence ID" value="KUJ12076.1"/>
    <property type="molecule type" value="Genomic_DNA"/>
</dbReference>
<evidence type="ECO:0000259" key="6">
    <source>
        <dbReference type="PROSITE" id="PS50076"/>
    </source>
</evidence>
<feature type="compositionally biased region" description="Low complexity" evidence="5">
    <location>
        <begin position="134"/>
        <end position="145"/>
    </location>
</feature>
<comment type="subcellular location">
    <subcellularLocation>
        <location evidence="1">Membrane</location>
        <topology evidence="1">Single-pass membrane protein</topology>
    </subcellularLocation>
</comment>
<dbReference type="SUPFAM" id="SSF46565">
    <property type="entry name" value="Chaperone J-domain"/>
    <property type="match status" value="1"/>
</dbReference>
<dbReference type="Proteomes" id="UP000070700">
    <property type="component" value="Unassembled WGS sequence"/>
</dbReference>
<name>A0A194WVT4_MOLSC</name>
<keyword evidence="8" id="KW-1185">Reference proteome</keyword>
<dbReference type="KEGG" id="psco:LY89DRAFT_688553"/>
<dbReference type="Pfam" id="PF00226">
    <property type="entry name" value="DnaJ"/>
    <property type="match status" value="1"/>
</dbReference>
<dbReference type="GO" id="GO:0005789">
    <property type="term" value="C:endoplasmic reticulum membrane"/>
    <property type="evidence" value="ECO:0007669"/>
    <property type="project" value="TreeGrafter"/>
</dbReference>
<dbReference type="InParanoid" id="A0A194WVT4"/>
<evidence type="ECO:0000313" key="8">
    <source>
        <dbReference type="Proteomes" id="UP000070700"/>
    </source>
</evidence>
<dbReference type="GeneID" id="28825455"/>
<evidence type="ECO:0000256" key="1">
    <source>
        <dbReference type="ARBA" id="ARBA00004167"/>
    </source>
</evidence>
<keyword evidence="3" id="KW-1133">Transmembrane helix</keyword>
<evidence type="ECO:0000313" key="7">
    <source>
        <dbReference type="EMBL" id="KUJ12076.1"/>
    </source>
</evidence>
<evidence type="ECO:0000256" key="5">
    <source>
        <dbReference type="SAM" id="MobiDB-lite"/>
    </source>
</evidence>
<dbReference type="GO" id="GO:0071218">
    <property type="term" value="P:cellular response to misfolded protein"/>
    <property type="evidence" value="ECO:0007669"/>
    <property type="project" value="TreeGrafter"/>
</dbReference>
<dbReference type="GO" id="GO:0030544">
    <property type="term" value="F:Hsp70 protein binding"/>
    <property type="evidence" value="ECO:0007669"/>
    <property type="project" value="TreeGrafter"/>
</dbReference>
<dbReference type="PANTHER" id="PTHR43908">
    <property type="entry name" value="AT29763P-RELATED"/>
    <property type="match status" value="1"/>
</dbReference>
<dbReference type="InterPro" id="IPR051100">
    <property type="entry name" value="DnaJ_subfamily_B/C"/>
</dbReference>
<dbReference type="CDD" id="cd06257">
    <property type="entry name" value="DnaJ"/>
    <property type="match status" value="1"/>
</dbReference>
<proteinExistence type="predicted"/>
<dbReference type="Gene3D" id="1.10.287.110">
    <property type="entry name" value="DnaJ domain"/>
    <property type="match status" value="1"/>
</dbReference>
<dbReference type="SMART" id="SM00271">
    <property type="entry name" value="DnaJ"/>
    <property type="match status" value="1"/>
</dbReference>
<keyword evidence="2" id="KW-0812">Transmembrane</keyword>
<dbReference type="InterPro" id="IPR036869">
    <property type="entry name" value="J_dom_sf"/>
</dbReference>
<evidence type="ECO:0000256" key="2">
    <source>
        <dbReference type="ARBA" id="ARBA00022692"/>
    </source>
</evidence>
<dbReference type="FunFam" id="1.10.287.110:FF:000069">
    <property type="entry name" value="ER associated DnaJ chaperone"/>
    <property type="match status" value="1"/>
</dbReference>
<gene>
    <name evidence="7" type="ORF">LY89DRAFT_688553</name>
</gene>
<feature type="region of interest" description="Disordered" evidence="5">
    <location>
        <begin position="118"/>
        <end position="153"/>
    </location>
</feature>